<feature type="chain" id="PRO_5045936452" evidence="1">
    <location>
        <begin position="28"/>
        <end position="371"/>
    </location>
</feature>
<gene>
    <name evidence="2" type="ORF">HUF19_06655</name>
</gene>
<feature type="signal peptide" evidence="1">
    <location>
        <begin position="1"/>
        <end position="27"/>
    </location>
</feature>
<protein>
    <submittedName>
        <fullName evidence="2">Uncharacterized protein</fullName>
    </submittedName>
</protein>
<keyword evidence="3" id="KW-1185">Reference proteome</keyword>
<reference evidence="3" key="1">
    <citation type="submission" date="2020-06" db="EMBL/GenBank/DDBJ databases">
        <title>Thalassolituus marinus alknpb1M-1, a hydrocarbon-degrading bacterium isolated from the deep-sea overlying water using an in-situ strategy from the South China Sea basin.</title>
        <authorList>
            <person name="Dong C."/>
            <person name="Chen Y."/>
            <person name="Shao Z."/>
        </authorList>
    </citation>
    <scope>NUCLEOTIDE SEQUENCE [LARGE SCALE GENOMIC DNA]</scope>
    <source>
        <strain evidence="3">alknpb1M-1</strain>
    </source>
</reference>
<proteinExistence type="predicted"/>
<organism evidence="2 3">
    <name type="scientific">Thalassolituus hydrocarboniclasticus</name>
    <dbReference type="NCBI Taxonomy" id="2742796"/>
    <lineage>
        <taxon>Bacteria</taxon>
        <taxon>Pseudomonadati</taxon>
        <taxon>Pseudomonadota</taxon>
        <taxon>Gammaproteobacteria</taxon>
        <taxon>Oceanospirillales</taxon>
        <taxon>Oceanospirillaceae</taxon>
        <taxon>Thalassolituus</taxon>
    </lineage>
</organism>
<name>A0ABY6A841_9GAMM</name>
<dbReference type="RefSeq" id="WP_260999050.1">
    <property type="nucleotide sequence ID" value="NZ_CP054475.1"/>
</dbReference>
<evidence type="ECO:0000313" key="2">
    <source>
        <dbReference type="EMBL" id="UXD87137.1"/>
    </source>
</evidence>
<evidence type="ECO:0000313" key="3">
    <source>
        <dbReference type="Proteomes" id="UP001065322"/>
    </source>
</evidence>
<evidence type="ECO:0000256" key="1">
    <source>
        <dbReference type="SAM" id="SignalP"/>
    </source>
</evidence>
<sequence length="371" mass="42686">MSAVWPKRFIFSGVCLLSGLLTLPLQAAEVDQFSGRGALTLTDSAPLLDAEVNRRLQLAVDMANRPVTKPPQLRTRPALQYPACEEERLYDALAWELARPVIGQLETFAEEHPQISRHRVAFRDSVYRNFIWQQSPSLVLSERVAAVIRVGDVEIGSDKLGHFFTEGYSYFEVTERLQDSVEEGMLFGEWSESLYFGAQTTGVFSFADLAANLNGLRFWNRILAHHPDPLSGREVTPYIRCEQQRWQLVDTFHFSGYIDTAWNESVNCSAFRNLGMLEQVLHYQPRCTPQALPQHKYGRWQDRVLNHAGLQVLPDYLQPEVILAQRAFMREVRLPEGVLERIRELRLQLDIWRQQSPPLADSFHDHQQQEP</sequence>
<accession>A0ABY6A841</accession>
<dbReference type="Proteomes" id="UP001065322">
    <property type="component" value="Chromosome"/>
</dbReference>
<keyword evidence="1" id="KW-0732">Signal</keyword>
<dbReference type="EMBL" id="CP054475">
    <property type="protein sequence ID" value="UXD87137.1"/>
    <property type="molecule type" value="Genomic_DNA"/>
</dbReference>